<evidence type="ECO:0000313" key="3">
    <source>
        <dbReference type="Proteomes" id="UP000076078"/>
    </source>
</evidence>
<comment type="caution">
    <text evidence="2">The sequence shown here is derived from an EMBL/GenBank/DDBJ whole genome shotgun (WGS) entry which is preliminary data.</text>
</comment>
<keyword evidence="1" id="KW-0472">Membrane</keyword>
<dbReference type="AlphaFoldDB" id="A0A152A4I9"/>
<reference evidence="2 3" key="1">
    <citation type="submission" date="2015-12" db="EMBL/GenBank/DDBJ databases">
        <title>Dictyostelia acquired genes for synthesis and detection of signals that induce cell-type specialization by lateral gene transfer from prokaryotes.</title>
        <authorList>
            <person name="Gloeckner G."/>
            <person name="Schaap P."/>
        </authorList>
    </citation>
    <scope>NUCLEOTIDE SEQUENCE [LARGE SCALE GENOMIC DNA]</scope>
    <source>
        <strain evidence="2 3">TK</strain>
    </source>
</reference>
<dbReference type="InterPro" id="IPR011990">
    <property type="entry name" value="TPR-like_helical_dom_sf"/>
</dbReference>
<dbReference type="Pfam" id="PF13424">
    <property type="entry name" value="TPR_12"/>
    <property type="match status" value="1"/>
</dbReference>
<protein>
    <submittedName>
        <fullName evidence="2">Uncharacterized protein</fullName>
    </submittedName>
</protein>
<name>A0A152A4I9_TIELA</name>
<dbReference type="SUPFAM" id="SSF52540">
    <property type="entry name" value="P-loop containing nucleoside triphosphate hydrolases"/>
    <property type="match status" value="1"/>
</dbReference>
<evidence type="ECO:0000313" key="2">
    <source>
        <dbReference type="EMBL" id="KYR01163.1"/>
    </source>
</evidence>
<keyword evidence="1" id="KW-1133">Transmembrane helix</keyword>
<dbReference type="EMBL" id="LODT01000011">
    <property type="protein sequence ID" value="KYR01163.1"/>
    <property type="molecule type" value="Genomic_DNA"/>
</dbReference>
<dbReference type="SUPFAM" id="SSF48452">
    <property type="entry name" value="TPR-like"/>
    <property type="match status" value="1"/>
</dbReference>
<dbReference type="Proteomes" id="UP000076078">
    <property type="component" value="Unassembled WGS sequence"/>
</dbReference>
<sequence length="614" mass="71855">MNKDKPLHFFSAIKTVPIGKDEEVKELRYQLCNVNNVAMIVGEGKNTFLKHYYTTYMDEYDLVFAITDFNYSLFYFKNTFKMHAQLKDADSIKELLSTTSLRFLVFVSNMPQLDDKEYLSRTYDILPIETAKLGPNQHIILQRHHRIEIFHQRDGLIFHLQNLNEEISMQLFQNTLVECKSGDKLKDLDTDEVQRLLKILDGNPSLIILLARYLNNNPKYSIKSLIQQFSSSTEHRKDMLTLIFQEIQKTPASYQLLSTFVWFHSYEVPIETYRAMMKATLPSITTTDLAKYLSTMSYYGLYRLLGNEYSSWKSMIAPMREMITGGVKSKYFSNFIHCLMNMCKSSVTKSDHYWFLIRHAFYYYDLNEFGDNVQRASCMLLISEILDSLNRPSESLNIALRALSLAKDNKNLTFKCYQLIGVIYKHSYYKQYRKSIDYLTQACTLAKQLKLPQLAYIYNQIGQCHEILKEMDLALKSYNTAFELVKDFEKSIDYTETLSYIGNWYFIQKDYTKAIHFLRQSIRAGQAHNFIILPQLATLTKAYYLNHQSSKSKETLKQLESQPNSPLKTIYLNEYKEFLSSQPILTLSTTSKYLVTSSLILSLSALLFLRFFRK</sequence>
<accession>A0A152A4I9</accession>
<dbReference type="InParanoid" id="A0A152A4I9"/>
<keyword evidence="3" id="KW-1185">Reference proteome</keyword>
<dbReference type="Gene3D" id="1.25.40.10">
    <property type="entry name" value="Tetratricopeptide repeat domain"/>
    <property type="match status" value="1"/>
</dbReference>
<keyword evidence="1" id="KW-0812">Transmembrane</keyword>
<dbReference type="InterPro" id="IPR019734">
    <property type="entry name" value="TPR_rpt"/>
</dbReference>
<feature type="transmembrane region" description="Helical" evidence="1">
    <location>
        <begin position="593"/>
        <end position="612"/>
    </location>
</feature>
<proteinExistence type="predicted"/>
<dbReference type="SMART" id="SM00028">
    <property type="entry name" value="TPR"/>
    <property type="match status" value="4"/>
</dbReference>
<organism evidence="2 3">
    <name type="scientific">Tieghemostelium lacteum</name>
    <name type="common">Slime mold</name>
    <name type="synonym">Dictyostelium lacteum</name>
    <dbReference type="NCBI Taxonomy" id="361077"/>
    <lineage>
        <taxon>Eukaryota</taxon>
        <taxon>Amoebozoa</taxon>
        <taxon>Evosea</taxon>
        <taxon>Eumycetozoa</taxon>
        <taxon>Dictyostelia</taxon>
        <taxon>Dictyosteliales</taxon>
        <taxon>Raperosteliaceae</taxon>
        <taxon>Tieghemostelium</taxon>
    </lineage>
</organism>
<evidence type="ECO:0000256" key="1">
    <source>
        <dbReference type="SAM" id="Phobius"/>
    </source>
</evidence>
<dbReference type="InterPro" id="IPR027417">
    <property type="entry name" value="P-loop_NTPase"/>
</dbReference>
<gene>
    <name evidence="2" type="ORF">DLAC_02272</name>
</gene>